<keyword evidence="4 7" id="KW-0963">Cytoplasm</keyword>
<gene>
    <name evidence="9" type="ORF">V9T40_001343</name>
</gene>
<comment type="function">
    <text evidence="7">Component of the ESCRT-II complex (endosomal sorting complex required for transport II), which is required for multivesicular body (MVB) formation and sorting of endosomal cargo proteins into MVBs.</text>
</comment>
<accession>A0AAN9TCR8</accession>
<dbReference type="GO" id="GO:0043130">
    <property type="term" value="F:ubiquitin binding"/>
    <property type="evidence" value="ECO:0007669"/>
    <property type="project" value="UniProtKB-UniRule"/>
</dbReference>
<proteinExistence type="inferred from homology"/>
<dbReference type="GO" id="GO:0031902">
    <property type="term" value="C:late endosome membrane"/>
    <property type="evidence" value="ECO:0007669"/>
    <property type="project" value="UniProtKB-UniRule"/>
</dbReference>
<comment type="subunit">
    <text evidence="7">Component of the endosomal sorting complex required for transport II (ESCRT-II).</text>
</comment>
<dbReference type="GO" id="GO:0032266">
    <property type="term" value="F:phosphatidylinositol-3-phosphate binding"/>
    <property type="evidence" value="ECO:0007669"/>
    <property type="project" value="UniProtKB-UniRule"/>
</dbReference>
<feature type="domain" description="GLUE N-terminal" evidence="8">
    <location>
        <begin position="1"/>
        <end position="139"/>
    </location>
</feature>
<dbReference type="SUPFAM" id="SSF46785">
    <property type="entry name" value="Winged helix' DNA-binding domain"/>
    <property type="match status" value="2"/>
</dbReference>
<keyword evidence="7" id="KW-0967">Endosome</keyword>
<dbReference type="Pfam" id="PF04157">
    <property type="entry name" value="EAP30"/>
    <property type="match status" value="1"/>
</dbReference>
<dbReference type="InterPro" id="IPR021648">
    <property type="entry name" value="GLUE_dom"/>
</dbReference>
<dbReference type="Gene3D" id="6.10.140.260">
    <property type="match status" value="1"/>
</dbReference>
<dbReference type="Gene3D" id="2.30.29.30">
    <property type="entry name" value="Pleckstrin-homology domain (PH domain)/Phosphotyrosine-binding domain (PTB)"/>
    <property type="match status" value="1"/>
</dbReference>
<dbReference type="AlphaFoldDB" id="A0AAN9TCR8"/>
<keyword evidence="10" id="KW-1185">Reference proteome</keyword>
<dbReference type="Pfam" id="PF11605">
    <property type="entry name" value="Vps36_ESCRT-II"/>
    <property type="match status" value="1"/>
</dbReference>
<dbReference type="EMBL" id="JBBCAQ010000034">
    <property type="protein sequence ID" value="KAK7580714.1"/>
    <property type="molecule type" value="Genomic_DNA"/>
</dbReference>
<evidence type="ECO:0000313" key="10">
    <source>
        <dbReference type="Proteomes" id="UP001367676"/>
    </source>
</evidence>
<dbReference type="InterPro" id="IPR011993">
    <property type="entry name" value="PH-like_dom_sf"/>
</dbReference>
<evidence type="ECO:0000256" key="2">
    <source>
        <dbReference type="ARBA" id="ARBA00017953"/>
    </source>
</evidence>
<keyword evidence="3 7" id="KW-0813">Transport</keyword>
<dbReference type="PROSITE" id="PS51495">
    <property type="entry name" value="GLUE"/>
    <property type="match status" value="1"/>
</dbReference>
<dbReference type="GO" id="GO:0043328">
    <property type="term" value="P:protein transport to vacuole involved in ubiquitin-dependent protein catabolic process via the multivesicular body sorting pathway"/>
    <property type="evidence" value="ECO:0007669"/>
    <property type="project" value="UniProtKB-UniRule"/>
</dbReference>
<dbReference type="FunFam" id="1.10.10.10:FF:000170">
    <property type="entry name" value="Vacuolar protein-sorting-associated protein 36"/>
    <property type="match status" value="1"/>
</dbReference>
<dbReference type="Proteomes" id="UP001367676">
    <property type="component" value="Unassembled WGS sequence"/>
</dbReference>
<dbReference type="InterPro" id="IPR036388">
    <property type="entry name" value="WH-like_DNA-bd_sf"/>
</dbReference>
<evidence type="ECO:0000256" key="7">
    <source>
        <dbReference type="RuleBase" id="RU367095"/>
    </source>
</evidence>
<dbReference type="Gene3D" id="1.10.10.10">
    <property type="entry name" value="Winged helix-like DNA-binding domain superfamily/Winged helix DNA-binding domain"/>
    <property type="match status" value="2"/>
</dbReference>
<evidence type="ECO:0000256" key="1">
    <source>
        <dbReference type="ARBA" id="ARBA00009697"/>
    </source>
</evidence>
<sequence length="384" mass="43430">MDRFEYSTSTLVPGESYFMRCYNVKLYDGDNRTTFENGELLLTTHRLLWAVPGSNNYLSLPLKYVVYIEEEKPSAFFVKSKRLNVFLMEPPNVRPPGPVSHSSFNFIKLSFKDKLPLDFVSSLNAVVQDKRWENVESQKPLVEAPKAPIRLRTGIVGIERSLEEKQKATNESISVAFQDLSKLMVMAKEMVNLSKSISNKIKEKQGDITDDETIKFKSYLLSLGIEDPVTRDTFTSESQYFTKLANEICQIIEKPLGEVGGLMALTDVYCRVNRARGLELLSPEDFLNGCSMLSKLKLPVILRVFDSGVKVLQLASHSDEAVAFDTCELLNENTFLTAEGLARIIGISVILAKERLITTEKFGKACRDESIEGLRFYPNKFLEE</sequence>
<name>A0AAN9TCR8_9HEMI</name>
<dbReference type="GO" id="GO:0000814">
    <property type="term" value="C:ESCRT II complex"/>
    <property type="evidence" value="ECO:0007669"/>
    <property type="project" value="UniProtKB-UniRule"/>
</dbReference>
<comment type="caution">
    <text evidence="9">The sequence shown here is derived from an EMBL/GenBank/DDBJ whole genome shotgun (WGS) entry which is preliminary data.</text>
</comment>
<keyword evidence="5 7" id="KW-0653">Protein transport</keyword>
<dbReference type="InterPro" id="IPR040608">
    <property type="entry name" value="Snf8/Vps36"/>
</dbReference>
<organism evidence="9 10">
    <name type="scientific">Parthenolecanium corni</name>
    <dbReference type="NCBI Taxonomy" id="536013"/>
    <lineage>
        <taxon>Eukaryota</taxon>
        <taxon>Metazoa</taxon>
        <taxon>Ecdysozoa</taxon>
        <taxon>Arthropoda</taxon>
        <taxon>Hexapoda</taxon>
        <taxon>Insecta</taxon>
        <taxon>Pterygota</taxon>
        <taxon>Neoptera</taxon>
        <taxon>Paraneoptera</taxon>
        <taxon>Hemiptera</taxon>
        <taxon>Sternorrhyncha</taxon>
        <taxon>Coccoidea</taxon>
        <taxon>Coccidae</taxon>
        <taxon>Parthenolecanium</taxon>
    </lineage>
</organism>
<evidence type="ECO:0000256" key="4">
    <source>
        <dbReference type="ARBA" id="ARBA00022490"/>
    </source>
</evidence>
<dbReference type="SUPFAM" id="SSF50729">
    <property type="entry name" value="PH domain-like"/>
    <property type="match status" value="1"/>
</dbReference>
<reference evidence="9 10" key="1">
    <citation type="submission" date="2024-03" db="EMBL/GenBank/DDBJ databases">
        <title>Adaptation during the transition from Ophiocordyceps entomopathogen to insect associate is accompanied by gene loss and intensified selection.</title>
        <authorList>
            <person name="Ward C.M."/>
            <person name="Onetto C.A."/>
            <person name="Borneman A.R."/>
        </authorList>
    </citation>
    <scope>NUCLEOTIDE SEQUENCE [LARGE SCALE GENOMIC DNA]</scope>
    <source>
        <strain evidence="9">AWRI1</strain>
        <tissue evidence="9">Single Adult Female</tissue>
    </source>
</reference>
<evidence type="ECO:0000256" key="3">
    <source>
        <dbReference type="ARBA" id="ARBA00022448"/>
    </source>
</evidence>
<dbReference type="FunFam" id="1.10.10.10:FF:000416">
    <property type="entry name" value="Vacuolar protein-sorting-associated protein 36"/>
    <property type="match status" value="1"/>
</dbReference>
<dbReference type="InterPro" id="IPR036390">
    <property type="entry name" value="WH_DNA-bd_sf"/>
</dbReference>
<dbReference type="PANTHER" id="PTHR13128">
    <property type="entry name" value="VACUOLAR PROTEIN-SORTING-ASSOCIATED PROTEIN 36"/>
    <property type="match status" value="1"/>
</dbReference>
<evidence type="ECO:0000313" key="9">
    <source>
        <dbReference type="EMBL" id="KAK7580714.1"/>
    </source>
</evidence>
<evidence type="ECO:0000256" key="5">
    <source>
        <dbReference type="ARBA" id="ARBA00022927"/>
    </source>
</evidence>
<evidence type="ECO:0000256" key="6">
    <source>
        <dbReference type="ARBA" id="ARBA00030114"/>
    </source>
</evidence>
<protein>
    <recommendedName>
        <fullName evidence="2 7">Vacuolar protein-sorting-associated protein 36</fullName>
    </recommendedName>
    <alternativeName>
        <fullName evidence="6 7">ESCRT-II complex subunit VPS36</fullName>
    </alternativeName>
</protein>
<comment type="similarity">
    <text evidence="1 7">Belongs to the VPS36 family.</text>
</comment>
<comment type="subcellular location">
    <subcellularLocation>
        <location evidence="7">Cytoplasm</location>
    </subcellularLocation>
    <subcellularLocation>
        <location evidence="7">Endosome</location>
    </subcellularLocation>
</comment>
<dbReference type="InterPro" id="IPR037855">
    <property type="entry name" value="Vps36"/>
</dbReference>
<dbReference type="PANTHER" id="PTHR13128:SF12">
    <property type="entry name" value="VACUOLAR PROTEIN-SORTING-ASSOCIATED PROTEIN 36"/>
    <property type="match status" value="1"/>
</dbReference>
<evidence type="ECO:0000259" key="8">
    <source>
        <dbReference type="PROSITE" id="PS51495"/>
    </source>
</evidence>